<dbReference type="CDD" id="cd00082">
    <property type="entry name" value="HisKA"/>
    <property type="match status" value="1"/>
</dbReference>
<dbReference type="Gene3D" id="1.10.510.10">
    <property type="entry name" value="Transferase(Phosphotransferase) domain 1"/>
    <property type="match status" value="1"/>
</dbReference>
<dbReference type="Gene3D" id="3.30.450.40">
    <property type="match status" value="1"/>
</dbReference>
<gene>
    <name evidence="9" type="ORF">H6G68_06195</name>
</gene>
<dbReference type="SMART" id="SM00065">
    <property type="entry name" value="GAF"/>
    <property type="match status" value="1"/>
</dbReference>
<proteinExistence type="predicted"/>
<dbReference type="PROSITE" id="PS50011">
    <property type="entry name" value="PROTEIN_KINASE_DOM"/>
    <property type="match status" value="1"/>
</dbReference>
<evidence type="ECO:0000256" key="5">
    <source>
        <dbReference type="ARBA" id="ARBA00023012"/>
    </source>
</evidence>
<keyword evidence="4" id="KW-0808">Transferase</keyword>
<dbReference type="SMART" id="SM00387">
    <property type="entry name" value="HATPase_c"/>
    <property type="match status" value="1"/>
</dbReference>
<dbReference type="SUPFAM" id="SSF55874">
    <property type="entry name" value="ATPase domain of HSP90 chaperone/DNA topoisomerase II/histidine kinase"/>
    <property type="match status" value="1"/>
</dbReference>
<dbReference type="Pfam" id="PF13191">
    <property type="entry name" value="AAA_16"/>
    <property type="match status" value="1"/>
</dbReference>
<dbReference type="InterPro" id="IPR036097">
    <property type="entry name" value="HisK_dim/P_sf"/>
</dbReference>
<dbReference type="RefSeq" id="WP_190905845.1">
    <property type="nucleotide sequence ID" value="NZ_JACJTQ010000005.1"/>
</dbReference>
<dbReference type="Gene3D" id="1.10.287.130">
    <property type="match status" value="1"/>
</dbReference>
<evidence type="ECO:0000313" key="10">
    <source>
        <dbReference type="Proteomes" id="UP000660381"/>
    </source>
</evidence>
<evidence type="ECO:0000259" key="7">
    <source>
        <dbReference type="PROSITE" id="PS50011"/>
    </source>
</evidence>
<dbReference type="InterPro" id="IPR003661">
    <property type="entry name" value="HisK_dim/P_dom"/>
</dbReference>
<keyword evidence="3" id="KW-0597">Phosphoprotein</keyword>
<reference evidence="9 10" key="1">
    <citation type="journal article" date="2020" name="ISME J.">
        <title>Comparative genomics reveals insights into cyanobacterial evolution and habitat adaptation.</title>
        <authorList>
            <person name="Chen M.Y."/>
            <person name="Teng W.K."/>
            <person name="Zhao L."/>
            <person name="Hu C.X."/>
            <person name="Zhou Y.K."/>
            <person name="Han B.P."/>
            <person name="Song L.R."/>
            <person name="Shu W.S."/>
        </authorList>
    </citation>
    <scope>NUCLEOTIDE SEQUENCE [LARGE SCALE GENOMIC DNA]</scope>
    <source>
        <strain evidence="9 10">FACHB-362</strain>
    </source>
</reference>
<dbReference type="Gene3D" id="3.30.200.20">
    <property type="entry name" value="Phosphorylase Kinase, domain 1"/>
    <property type="match status" value="1"/>
</dbReference>
<dbReference type="InterPro" id="IPR041664">
    <property type="entry name" value="AAA_16"/>
</dbReference>
<dbReference type="InterPro" id="IPR036890">
    <property type="entry name" value="HATPase_C_sf"/>
</dbReference>
<dbReference type="CDD" id="cd14014">
    <property type="entry name" value="STKc_PknB_like"/>
    <property type="match status" value="1"/>
</dbReference>
<dbReference type="PROSITE" id="PS50109">
    <property type="entry name" value="HIS_KIN"/>
    <property type="match status" value="1"/>
</dbReference>
<dbReference type="SUPFAM" id="SSF56112">
    <property type="entry name" value="Protein kinase-like (PK-like)"/>
    <property type="match status" value="1"/>
</dbReference>
<dbReference type="Gene3D" id="3.30.565.10">
    <property type="entry name" value="Histidine kinase-like ATPase, C-terminal domain"/>
    <property type="match status" value="1"/>
</dbReference>
<dbReference type="Pfam" id="PF02518">
    <property type="entry name" value="HATPase_c"/>
    <property type="match status" value="1"/>
</dbReference>
<comment type="caution">
    <text evidence="9">The sequence shown here is derived from an EMBL/GenBank/DDBJ whole genome shotgun (WGS) entry which is preliminary data.</text>
</comment>
<dbReference type="SMART" id="SM00220">
    <property type="entry name" value="S_TKc"/>
    <property type="match status" value="1"/>
</dbReference>
<evidence type="ECO:0000259" key="8">
    <source>
        <dbReference type="PROSITE" id="PS50109"/>
    </source>
</evidence>
<dbReference type="PROSITE" id="PS00108">
    <property type="entry name" value="PROTEIN_KINASE_ST"/>
    <property type="match status" value="1"/>
</dbReference>
<dbReference type="InterPro" id="IPR004358">
    <property type="entry name" value="Sig_transdc_His_kin-like_C"/>
</dbReference>
<dbReference type="Pfam" id="PF00069">
    <property type="entry name" value="Pkinase"/>
    <property type="match status" value="1"/>
</dbReference>
<evidence type="ECO:0000256" key="2">
    <source>
        <dbReference type="ARBA" id="ARBA00012438"/>
    </source>
</evidence>
<dbReference type="Proteomes" id="UP000660381">
    <property type="component" value="Unassembled WGS sequence"/>
</dbReference>
<dbReference type="Pfam" id="PF01590">
    <property type="entry name" value="GAF"/>
    <property type="match status" value="1"/>
</dbReference>
<dbReference type="PRINTS" id="PR00344">
    <property type="entry name" value="BCTRLSENSOR"/>
</dbReference>
<dbReference type="InterPro" id="IPR000719">
    <property type="entry name" value="Prot_kinase_dom"/>
</dbReference>
<dbReference type="InterPro" id="IPR008271">
    <property type="entry name" value="Ser/Thr_kinase_AS"/>
</dbReference>
<name>A0ABR8J1N0_9NOST</name>
<keyword evidence="4" id="KW-0418">Kinase</keyword>
<keyword evidence="5" id="KW-0902">Two-component regulatory system</keyword>
<dbReference type="InterPro" id="IPR005467">
    <property type="entry name" value="His_kinase_dom"/>
</dbReference>
<dbReference type="SUPFAM" id="SSF55781">
    <property type="entry name" value="GAF domain-like"/>
    <property type="match status" value="1"/>
</dbReference>
<dbReference type="EC" id="2.7.13.3" evidence="2"/>
<dbReference type="InterPro" id="IPR003594">
    <property type="entry name" value="HATPase_dom"/>
</dbReference>
<accession>A0ABR8J1N0</accession>
<protein>
    <recommendedName>
        <fullName evidence="2">histidine kinase</fullName>
        <ecNumber evidence="2">2.7.13.3</ecNumber>
    </recommendedName>
</protein>
<organism evidence="9 10">
    <name type="scientific">Anabaena catenula FACHB-362</name>
    <dbReference type="NCBI Taxonomy" id="2692877"/>
    <lineage>
        <taxon>Bacteria</taxon>
        <taxon>Bacillati</taxon>
        <taxon>Cyanobacteriota</taxon>
        <taxon>Cyanophyceae</taxon>
        <taxon>Nostocales</taxon>
        <taxon>Nostocaceae</taxon>
        <taxon>Anabaena</taxon>
    </lineage>
</organism>
<dbReference type="InterPro" id="IPR029016">
    <property type="entry name" value="GAF-like_dom_sf"/>
</dbReference>
<keyword evidence="6" id="KW-0175">Coiled coil</keyword>
<dbReference type="InterPro" id="IPR027417">
    <property type="entry name" value="P-loop_NTPase"/>
</dbReference>
<evidence type="ECO:0000313" key="9">
    <source>
        <dbReference type="EMBL" id="MBD2691354.1"/>
    </source>
</evidence>
<comment type="catalytic activity">
    <reaction evidence="1">
        <text>ATP + protein L-histidine = ADP + protein N-phospho-L-histidine.</text>
        <dbReference type="EC" id="2.7.13.3"/>
    </reaction>
</comment>
<dbReference type="Gene3D" id="3.40.50.300">
    <property type="entry name" value="P-loop containing nucleotide triphosphate hydrolases"/>
    <property type="match status" value="1"/>
</dbReference>
<keyword evidence="10" id="KW-1185">Reference proteome</keyword>
<feature type="domain" description="Protein kinase" evidence="7">
    <location>
        <begin position="7"/>
        <end position="275"/>
    </location>
</feature>
<feature type="coiled-coil region" evidence="6">
    <location>
        <begin position="1506"/>
        <end position="1537"/>
    </location>
</feature>
<dbReference type="PANTHER" id="PTHR43642:SF1">
    <property type="entry name" value="HYBRID SIGNAL TRANSDUCTION HISTIDINE KINASE G"/>
    <property type="match status" value="1"/>
</dbReference>
<dbReference type="InterPro" id="IPR011009">
    <property type="entry name" value="Kinase-like_dom_sf"/>
</dbReference>
<evidence type="ECO:0000256" key="1">
    <source>
        <dbReference type="ARBA" id="ARBA00000085"/>
    </source>
</evidence>
<dbReference type="EMBL" id="JACJTQ010000005">
    <property type="protein sequence ID" value="MBD2691354.1"/>
    <property type="molecule type" value="Genomic_DNA"/>
</dbReference>
<evidence type="ECO:0000256" key="4">
    <source>
        <dbReference type="ARBA" id="ARBA00022777"/>
    </source>
</evidence>
<evidence type="ECO:0000256" key="6">
    <source>
        <dbReference type="SAM" id="Coils"/>
    </source>
</evidence>
<sequence length="1804" mass="204900">MMKLAGYQIGEEIYLGSRTLVYRGMKEENQKPVVIKLLRREYPNFNELVQFRNQYTITKDLNIPGIVKTYSLENYQNGYALVMEDFGGISLKEDMKKWGDKGMGGIKEGLSKFFVIAIQIVSILEELYHHRIIHKDIKPANILINPSTLEVKLIDFSIASLLKKETQTLTSPNVLEGTLAYLSPEQTGRINRLLDYRTDFYSLGVTFFELLTGQLPFISDDPMELIHHHIAKYPPSVHSLNQNIPLVLSEIISKLMAKNAEDRYQTAYGLRYDLKRCLDDWEEIGNIDAFELGQRDICDRLIIPEKLYGRQAEVELLLTAFERMCLGNKEIILVTGFSGIGKTALVNEVHKPIVRARGYFIKGKFDQFQRNIPFWAFVQAFRDLMGQLLTESYAQLQLWKINILSALGENAQVLISVIPELEQIIGKQPPAPKISGNASENRFNLLWEKLIQVFTTKEHPLVIFLDDLQWADSASLRLMQLLMSQTGTSYLLLIGAYRDNETSTAHPLILTLDDIRKHKTIINTITLTPLNQSDLNNLIVDTLNCPITLSLPLTQLIYQKTQGNPFFSNQFLKSLYEESLITFNLNSGYWQCDLAQVKALALTDDVVEFMALQIKKLPQATQSALKLAACIGNQFDLATLAIVNQKSQADTAIDLWQALLEGLIIPKDEIYKFFQYDSELSSQWTGKTNYEELTFTYRFLHDRVQQAAYFLIPENEKKSTHLKIGNLLLNNTPEQVRKEYIFEIVNQLNIGVDLITAETERDELAQLNLIAAKKAKSATAYSATIKYLNTGIELLPVDSWNSHYDLTLSLYVEAVETAYLSTNFTLMEYWADIVLKNAKIVLDIVNVYVVKIQAYIAQNQLLLGVKTALHILKLLDINLPENPTLEDTKLRLKATELTLMGMETYDLINLPEMSNPQYIAALSILSSMFSAVRGACPAMSPLIIFEQVQLSVKYGNASFSCLAYATYGTTLINLTGDINTGYKFGQLALNLLYRLNAKELQARTISPVNSFITHWKEHLKFTLQPLLTGYQSGLENGDLTGAAWCVFVYCFYSYFSSKELLTIDKEMTVYTKALSEMKQTTPLYYLQTYHQTVTNLLINSENPIELKGEIYNEDVMLPVHQQANDRSAIYHLYINKVILSYLFCEYHQSIKNADTAAQYIEGVIGTYITVLLPFYDSLARLAVYHHTEITEQKQILNKVKHNQEKLQIWAHYAPMNHLHKFYLVEAERYRVLGENVEAMDYYDRAIATAKENEYLNEEALANELTAKFYLEWGKEKIAQIYLKDAYYSYARWGSLAKVNDLEKRYPDLLSLILGIEKIPPVHSNYISIYNTIQNPVSSSINVVETLELTTVMKAYQALTSEIELDKLLSKILQVLIENAGAEKCTLSLLKNDTLIIEAVAKMGEVTVLDSISIEDSQDIPITLLNYVFHTQETLVIDDATIENKFASDPYIISQKPKSLLCTPIINQGKIIAILYLENNLTTRAFTSDRLQVIQLLCSQAAISLENARLYQQSQEYAQKLKNSLEELKEVHLQLVQSEKMSALGNLVAGVAHEINNPVNFIYGNLTPANEYIQDLIRLIELYKKHYPEPIPEIQDEIEAIDLDFLIADLFKLLSSMKIGSQRIKEIVLSLRNFSRLDEAEMKAVNIHDGIDSTIMILQNRLKATSHRSAIEVIKNYGNLPAVECYAGQLNQVFMNILANAIDALEESITTSKLSKIDQPQIHIHTEINNNQQVIIRIIDNAFGISENVHKRLFEPFFTTKPVGKGTGLGLSISYRIITEKHKGTLKCISAPGIGTEFVIAIPLK</sequence>
<dbReference type="SUPFAM" id="SSF47384">
    <property type="entry name" value="Homodimeric domain of signal transducing histidine kinase"/>
    <property type="match status" value="1"/>
</dbReference>
<feature type="domain" description="Histidine kinase" evidence="8">
    <location>
        <begin position="1549"/>
        <end position="1804"/>
    </location>
</feature>
<dbReference type="PANTHER" id="PTHR43642">
    <property type="entry name" value="HYBRID SIGNAL TRANSDUCTION HISTIDINE KINASE G"/>
    <property type="match status" value="1"/>
</dbReference>
<evidence type="ECO:0000256" key="3">
    <source>
        <dbReference type="ARBA" id="ARBA00022553"/>
    </source>
</evidence>
<dbReference type="SUPFAM" id="SSF52540">
    <property type="entry name" value="P-loop containing nucleoside triphosphate hydrolases"/>
    <property type="match status" value="1"/>
</dbReference>
<dbReference type="InterPro" id="IPR053159">
    <property type="entry name" value="Hybrid_Histidine_Kinase"/>
</dbReference>
<dbReference type="InterPro" id="IPR003018">
    <property type="entry name" value="GAF"/>
</dbReference>